<accession>A0ABY3CBQ6</accession>
<feature type="domain" description="Multidrug resistance protein MdtA-like alpha-helical hairpin" evidence="4">
    <location>
        <begin position="130"/>
        <end position="199"/>
    </location>
</feature>
<feature type="domain" description="Multidrug resistance protein MdtA-like C-terminal permuted SH3" evidence="7">
    <location>
        <begin position="333"/>
        <end position="392"/>
    </location>
</feature>
<dbReference type="Gene3D" id="2.40.420.20">
    <property type="match status" value="1"/>
</dbReference>
<dbReference type="InterPro" id="IPR006143">
    <property type="entry name" value="RND_pump_MFP"/>
</dbReference>
<dbReference type="Pfam" id="PF25917">
    <property type="entry name" value="BSH_RND"/>
    <property type="match status" value="1"/>
</dbReference>
<feature type="coiled-coil region" evidence="3">
    <location>
        <begin position="130"/>
        <end position="157"/>
    </location>
</feature>
<comment type="caution">
    <text evidence="8">The sequence shown here is derived from an EMBL/GenBank/DDBJ whole genome shotgun (WGS) entry which is preliminary data.</text>
</comment>
<comment type="similarity">
    <text evidence="2">Belongs to the membrane fusion protein (MFP) (TC 8.A.1) family.</text>
</comment>
<dbReference type="Gene3D" id="2.40.30.170">
    <property type="match status" value="1"/>
</dbReference>
<dbReference type="Pfam" id="PF25967">
    <property type="entry name" value="RND-MFP_C"/>
    <property type="match status" value="1"/>
</dbReference>
<evidence type="ECO:0000256" key="2">
    <source>
        <dbReference type="ARBA" id="ARBA00009477"/>
    </source>
</evidence>
<dbReference type="Gene3D" id="2.40.50.100">
    <property type="match status" value="1"/>
</dbReference>
<dbReference type="PANTHER" id="PTHR30158:SF10">
    <property type="entry name" value="CATION EFFLUX PUMP"/>
    <property type="match status" value="1"/>
</dbReference>
<dbReference type="RefSeq" id="WP_127029736.1">
    <property type="nucleotide sequence ID" value="NZ_RYFG02000092.1"/>
</dbReference>
<evidence type="ECO:0000313" key="8">
    <source>
        <dbReference type="EMBL" id="TRW95127.1"/>
    </source>
</evidence>
<evidence type="ECO:0000256" key="1">
    <source>
        <dbReference type="ARBA" id="ARBA00004519"/>
    </source>
</evidence>
<dbReference type="NCBIfam" id="TIGR01730">
    <property type="entry name" value="RND_mfp"/>
    <property type="match status" value="1"/>
</dbReference>
<evidence type="ECO:0000313" key="9">
    <source>
        <dbReference type="Proteomes" id="UP000733744"/>
    </source>
</evidence>
<dbReference type="InterPro" id="IPR058625">
    <property type="entry name" value="MdtA-like_BSH"/>
</dbReference>
<dbReference type="Proteomes" id="UP000733744">
    <property type="component" value="Unassembled WGS sequence"/>
</dbReference>
<reference evidence="8 9" key="1">
    <citation type="journal article" date="2019" name="Antonie Van Leeuwenhoek">
        <title>Description of 'Ca. Methylobacter oryzae' KRF1, a novel species from the environmentally important Methylobacter clade 2.</title>
        <authorList>
            <person name="Khatri K."/>
            <person name="Mohite J.A."/>
            <person name="Pandit P.S."/>
            <person name="Bahulikar R."/>
            <person name="Rahalkar M.C."/>
        </authorList>
    </citation>
    <scope>NUCLEOTIDE SEQUENCE [LARGE SCALE GENOMIC DNA]</scope>
    <source>
        <strain evidence="8 9">KRF1</strain>
    </source>
</reference>
<evidence type="ECO:0000259" key="4">
    <source>
        <dbReference type="Pfam" id="PF25876"/>
    </source>
</evidence>
<dbReference type="InterPro" id="IPR058624">
    <property type="entry name" value="MdtA-like_HH"/>
</dbReference>
<keyword evidence="9" id="KW-1185">Reference proteome</keyword>
<protein>
    <submittedName>
        <fullName evidence="8">Efflux RND transporter periplasmic adaptor subunit</fullName>
    </submittedName>
</protein>
<feature type="domain" description="Multidrug resistance protein MdtA-like barrel-sandwich hybrid" evidence="5">
    <location>
        <begin position="89"/>
        <end position="229"/>
    </location>
</feature>
<evidence type="ECO:0000259" key="7">
    <source>
        <dbReference type="Pfam" id="PF25967"/>
    </source>
</evidence>
<name>A0ABY3CBQ6_9GAMM</name>
<proteinExistence type="inferred from homology"/>
<sequence>MQKQTHLSAAIPNLKLSKQSNPAPVFSDGKIRNGLLATFILISVIGCENSNAPGSQANQPPPPKIKIAQPLSQQVTEWDEYTGRVEAVNSVDIRARVSGYLEKVNFKAGDKVHKGDLLFLIDPKPFAAQLSYAEAELERAKSKHELAKNDLSRAERLFHGKAISEEEYDARSKGLRETLAAVESAKANVHTAQLNLEFTKVRAPIDGRIGRELITAGNLVSGSGADATLLTFIVSTDPVYVYIDADERSVLKYRRQAQQDGRGNLAEARTPVELALADEVNFPHQGHLDYISPREDTATGTLTLRGVFANPDELLSPGFFARMRVRQSKPYPAVLLPDRAIGTDQAQRFIWIVDQENQVQYRKVELGAHIGQSRVITQGLKAEEWVVIEGISKLKPGIKVNPERIVPAGNDSGK</sequence>
<dbReference type="SUPFAM" id="SSF111369">
    <property type="entry name" value="HlyD-like secretion proteins"/>
    <property type="match status" value="1"/>
</dbReference>
<gene>
    <name evidence="8" type="ORF">EKO24_010395</name>
</gene>
<comment type="subcellular location">
    <subcellularLocation>
        <location evidence="1">Cell inner membrane</location>
        <topology evidence="1">Lipid-anchor</topology>
    </subcellularLocation>
</comment>
<keyword evidence="3" id="KW-0175">Coiled coil</keyword>
<dbReference type="InterPro" id="IPR058627">
    <property type="entry name" value="MdtA-like_C"/>
</dbReference>
<dbReference type="Pfam" id="PF25876">
    <property type="entry name" value="HH_MFP_RND"/>
    <property type="match status" value="1"/>
</dbReference>
<dbReference type="Pfam" id="PF25944">
    <property type="entry name" value="Beta-barrel_RND"/>
    <property type="match status" value="1"/>
</dbReference>
<dbReference type="EMBL" id="RYFG02000092">
    <property type="protein sequence ID" value="TRW95127.1"/>
    <property type="molecule type" value="Genomic_DNA"/>
</dbReference>
<dbReference type="PANTHER" id="PTHR30158">
    <property type="entry name" value="ACRA/E-RELATED COMPONENT OF DRUG EFFLUX TRANSPORTER"/>
    <property type="match status" value="1"/>
</dbReference>
<feature type="domain" description="Multidrug resistance protein MdtA-like beta-barrel" evidence="6">
    <location>
        <begin position="238"/>
        <end position="326"/>
    </location>
</feature>
<dbReference type="InterPro" id="IPR058626">
    <property type="entry name" value="MdtA-like_b-barrel"/>
</dbReference>
<evidence type="ECO:0000259" key="6">
    <source>
        <dbReference type="Pfam" id="PF25944"/>
    </source>
</evidence>
<evidence type="ECO:0000259" key="5">
    <source>
        <dbReference type="Pfam" id="PF25917"/>
    </source>
</evidence>
<dbReference type="Gene3D" id="1.10.287.470">
    <property type="entry name" value="Helix hairpin bin"/>
    <property type="match status" value="1"/>
</dbReference>
<evidence type="ECO:0000256" key="3">
    <source>
        <dbReference type="SAM" id="Coils"/>
    </source>
</evidence>
<organism evidence="8 9">
    <name type="scientific">Candidatus Methylobacter oryzae</name>
    <dbReference type="NCBI Taxonomy" id="2497749"/>
    <lineage>
        <taxon>Bacteria</taxon>
        <taxon>Pseudomonadati</taxon>
        <taxon>Pseudomonadota</taxon>
        <taxon>Gammaproteobacteria</taxon>
        <taxon>Methylococcales</taxon>
        <taxon>Methylococcaceae</taxon>
        <taxon>Methylobacter</taxon>
    </lineage>
</organism>